<sequence length="496" mass="53109">MDDEFVIGVDSSTQMTKAIAWSRTGEALGEGRAPVEMSRPQDGWFEQDPENWWASFCEAVRQLGQSVDLTRAAALSLSNQRETIGFLDADGKPVRPGMVWLDERATYLIDEFADRVGAEKLHAITGKPVDVTPPVYRMEWLRRHEPDMLAKAAKILDVNAYLTSRLTGKATASWTSADPSGVFDLARKRWSPDVLDALGLDETRFASVVAPGCKTGTVTADAADAAGLPQGLTIIAGGGDGQCAGLGGNAVRQGTAYLNLGTAIIVGAWSREPRVSKSWRTMSSPTGDGYFLEGVLRAGTFFVDWFVRNVARGTPDAETFAELTEAAARLPIGSEGLLVSPYLSGCMNPHWSMDARAAFFGMTPQHEPGHLYRAVLEALTGEIARSIRDMKAEGVEVDSVVAVGGGAVSDFWLKMIADASGVPVQISSTIEASSLGAAITAAVGLGWYSDFDSAAAAMTSTRDAQEPSSSTRAQWDALLERQGALNRIVVEHSRSR</sequence>
<evidence type="ECO:0000256" key="1">
    <source>
        <dbReference type="ARBA" id="ARBA00009156"/>
    </source>
</evidence>
<dbReference type="Proteomes" id="UP000215405">
    <property type="component" value="Unassembled WGS sequence"/>
</dbReference>
<evidence type="ECO:0000256" key="2">
    <source>
        <dbReference type="ARBA" id="ARBA00022679"/>
    </source>
</evidence>
<reference evidence="8" key="1">
    <citation type="journal article" date="2017" name="Int. J. Syst. Evol. Microbiol.">
        <title>Notoacmeibacter marinus gen. nov., sp. nov., isolated from the gut of a limpet and proposal of Notoacmeibacteraceae fam. nov. in the order Rhizobiales of the class Alphaproteobacteria.</title>
        <authorList>
            <person name="Huang Z."/>
            <person name="Guo F."/>
            <person name="Lai Q."/>
        </authorList>
    </citation>
    <scope>NUCLEOTIDE SEQUENCE [LARGE SCALE GENOMIC DNA]</scope>
    <source>
        <strain evidence="8">XMTR2A4</strain>
    </source>
</reference>
<dbReference type="InterPro" id="IPR000577">
    <property type="entry name" value="Carb_kinase_FGGY"/>
</dbReference>
<dbReference type="GO" id="GO:0016773">
    <property type="term" value="F:phosphotransferase activity, alcohol group as acceptor"/>
    <property type="evidence" value="ECO:0007669"/>
    <property type="project" value="InterPro"/>
</dbReference>
<dbReference type="AlphaFoldDB" id="A0A231V3L5"/>
<comment type="similarity">
    <text evidence="1 4">Belongs to the FGGY kinase family.</text>
</comment>
<evidence type="ECO:0000313" key="8">
    <source>
        <dbReference type="Proteomes" id="UP000215405"/>
    </source>
</evidence>
<protein>
    <submittedName>
        <fullName evidence="7">Xylulose kinase</fullName>
    </submittedName>
</protein>
<dbReference type="Gene3D" id="3.30.420.40">
    <property type="match status" value="2"/>
</dbReference>
<dbReference type="RefSeq" id="WP_094076719.1">
    <property type="nucleotide sequence ID" value="NZ_NBYO01000001.1"/>
</dbReference>
<evidence type="ECO:0000259" key="6">
    <source>
        <dbReference type="Pfam" id="PF02782"/>
    </source>
</evidence>
<dbReference type="CDD" id="cd07779">
    <property type="entry name" value="ASKHA_NBD_FGGY_YgcE-like"/>
    <property type="match status" value="1"/>
</dbReference>
<feature type="domain" description="Carbohydrate kinase FGGY N-terminal" evidence="5">
    <location>
        <begin position="6"/>
        <end position="247"/>
    </location>
</feature>
<evidence type="ECO:0000256" key="4">
    <source>
        <dbReference type="RuleBase" id="RU003733"/>
    </source>
</evidence>
<dbReference type="InterPro" id="IPR018485">
    <property type="entry name" value="FGGY_C"/>
</dbReference>
<dbReference type="SUPFAM" id="SSF53067">
    <property type="entry name" value="Actin-like ATPase domain"/>
    <property type="match status" value="2"/>
</dbReference>
<dbReference type="InterPro" id="IPR050406">
    <property type="entry name" value="FGGY_Carb_Kinase"/>
</dbReference>
<dbReference type="PIRSF" id="PIRSF000538">
    <property type="entry name" value="GlpK"/>
    <property type="match status" value="1"/>
</dbReference>
<dbReference type="GO" id="GO:0016301">
    <property type="term" value="F:kinase activity"/>
    <property type="evidence" value="ECO:0007669"/>
    <property type="project" value="UniProtKB-KW"/>
</dbReference>
<dbReference type="Pfam" id="PF02782">
    <property type="entry name" value="FGGY_C"/>
    <property type="match status" value="1"/>
</dbReference>
<proteinExistence type="inferred from homology"/>
<dbReference type="Pfam" id="PF00370">
    <property type="entry name" value="FGGY_N"/>
    <property type="match status" value="1"/>
</dbReference>
<dbReference type="EMBL" id="NBYO01000001">
    <property type="protein sequence ID" value="OXT02768.1"/>
    <property type="molecule type" value="Genomic_DNA"/>
</dbReference>
<evidence type="ECO:0000313" key="7">
    <source>
        <dbReference type="EMBL" id="OXT02768.1"/>
    </source>
</evidence>
<dbReference type="InterPro" id="IPR018483">
    <property type="entry name" value="Carb_kinase_FGGY_CS"/>
</dbReference>
<evidence type="ECO:0000256" key="3">
    <source>
        <dbReference type="ARBA" id="ARBA00022777"/>
    </source>
</evidence>
<keyword evidence="2 4" id="KW-0808">Transferase</keyword>
<evidence type="ECO:0000259" key="5">
    <source>
        <dbReference type="Pfam" id="PF00370"/>
    </source>
</evidence>
<dbReference type="PROSITE" id="PS00445">
    <property type="entry name" value="FGGY_KINASES_2"/>
    <property type="match status" value="1"/>
</dbReference>
<feature type="domain" description="Carbohydrate kinase FGGY C-terminal" evidence="6">
    <location>
        <begin position="256"/>
        <end position="444"/>
    </location>
</feature>
<dbReference type="PANTHER" id="PTHR43095:SF5">
    <property type="entry name" value="XYLULOSE KINASE"/>
    <property type="match status" value="1"/>
</dbReference>
<dbReference type="InterPro" id="IPR043129">
    <property type="entry name" value="ATPase_NBD"/>
</dbReference>
<keyword evidence="8" id="KW-1185">Reference proteome</keyword>
<dbReference type="GO" id="GO:0005975">
    <property type="term" value="P:carbohydrate metabolic process"/>
    <property type="evidence" value="ECO:0007669"/>
    <property type="project" value="InterPro"/>
</dbReference>
<accession>A0A231V3L5</accession>
<keyword evidence="3 4" id="KW-0418">Kinase</keyword>
<organism evidence="7 8">
    <name type="scientific">Notoacmeibacter marinus</name>
    <dbReference type="NCBI Taxonomy" id="1876515"/>
    <lineage>
        <taxon>Bacteria</taxon>
        <taxon>Pseudomonadati</taxon>
        <taxon>Pseudomonadota</taxon>
        <taxon>Alphaproteobacteria</taxon>
        <taxon>Hyphomicrobiales</taxon>
        <taxon>Notoacmeibacteraceae</taxon>
        <taxon>Notoacmeibacter</taxon>
    </lineage>
</organism>
<comment type="caution">
    <text evidence="7">The sequence shown here is derived from an EMBL/GenBank/DDBJ whole genome shotgun (WGS) entry which is preliminary data.</text>
</comment>
<name>A0A231V3L5_9HYPH</name>
<dbReference type="PANTHER" id="PTHR43095">
    <property type="entry name" value="SUGAR KINASE"/>
    <property type="match status" value="1"/>
</dbReference>
<gene>
    <name evidence="7" type="ORF">B7H23_07835</name>
</gene>
<dbReference type="InterPro" id="IPR018484">
    <property type="entry name" value="FGGY_N"/>
</dbReference>